<dbReference type="RefSeq" id="WP_169663256.1">
    <property type="nucleotide sequence ID" value="NZ_CP076132.1"/>
</dbReference>
<dbReference type="KEGG" id="fya:KMW28_11755"/>
<reference evidence="1 2" key="1">
    <citation type="submission" date="2021-05" db="EMBL/GenBank/DDBJ databases">
        <title>Comparative genomic studies on the polysaccharide-degrading batcterial strains of the Flammeovirga genus.</title>
        <authorList>
            <person name="Zewei F."/>
            <person name="Zheng Z."/>
            <person name="Yu L."/>
            <person name="Ruyue G."/>
            <person name="Yanhong M."/>
            <person name="Yuanyuan C."/>
            <person name="Jingyan G."/>
            <person name="Wenjun H."/>
        </authorList>
    </citation>
    <scope>NUCLEOTIDE SEQUENCE [LARGE SCALE GENOMIC DNA]</scope>
    <source>
        <strain evidence="1 2">NBRC:100898</strain>
    </source>
</reference>
<organism evidence="1 2">
    <name type="scientific">Flammeovirga yaeyamensis</name>
    <dbReference type="NCBI Taxonomy" id="367791"/>
    <lineage>
        <taxon>Bacteria</taxon>
        <taxon>Pseudomonadati</taxon>
        <taxon>Bacteroidota</taxon>
        <taxon>Cytophagia</taxon>
        <taxon>Cytophagales</taxon>
        <taxon>Flammeovirgaceae</taxon>
        <taxon>Flammeovirga</taxon>
    </lineage>
</organism>
<proteinExistence type="predicted"/>
<sequence length="524" mass="57374">MINNFQLKLTITLSFLFFTVIDSFAASVYEPNSNLNITSLAEWQDPSNWTCVSGDCTTGYPLSDDTVEFGNTATNCCSYSITINFDLASTYTGLSFSSTANDSELTFGANAVIDADYLIENNKSTISILEGGSVVVNNDFVTDNNATSLSVCGNLTVSGNMTIGGGNTVTVCENGNLYVDGNFKSIGSDLNVYGRFEATDYGDFADNGALSNLNVYSTGYAKFNGDLFVDNTNIDVDQSGILEVVGQVSYTSTANNPTWSIEGYLVIHEGIDIHCDKSFLVDIVASDKGGLIIDQEKAGDNECDPKGVKADANYDCSMKLFCDDINSDLYTPTTPPDLPIHLLYYSGSSLQEGVLLSWATANEENSSHFTIESSYDKSSWIEEETQDAAGNSNVRIEYQQYISNPNGEYFRLAQYDYDGTVTYYGPIQIKNNPSFNDQSLLLFPTFLKNGDHLSLLSSNPFGEIDGTYSIYDIQGNHMQTKDITLEEGGSIQTINLENDQLSSGLYLMKLNYGSQKKTFKFFVE</sequence>
<evidence type="ECO:0000313" key="1">
    <source>
        <dbReference type="EMBL" id="QWG00326.1"/>
    </source>
</evidence>
<dbReference type="AlphaFoldDB" id="A0AAX1N1U7"/>
<dbReference type="Proteomes" id="UP000678679">
    <property type="component" value="Chromosome 1"/>
</dbReference>
<protein>
    <submittedName>
        <fullName evidence="1">T9SS type A sorting domain-containing protein</fullName>
    </submittedName>
</protein>
<dbReference type="EMBL" id="CP076132">
    <property type="protein sequence ID" value="QWG00326.1"/>
    <property type="molecule type" value="Genomic_DNA"/>
</dbReference>
<evidence type="ECO:0000313" key="2">
    <source>
        <dbReference type="Proteomes" id="UP000678679"/>
    </source>
</evidence>
<keyword evidence="2" id="KW-1185">Reference proteome</keyword>
<gene>
    <name evidence="1" type="ORF">KMW28_11755</name>
</gene>
<accession>A0AAX1N1U7</accession>
<dbReference type="InterPro" id="IPR026444">
    <property type="entry name" value="Secre_tail"/>
</dbReference>
<dbReference type="NCBIfam" id="TIGR04183">
    <property type="entry name" value="Por_Secre_tail"/>
    <property type="match status" value="1"/>
</dbReference>
<name>A0AAX1N1U7_9BACT</name>